<dbReference type="PROSITE" id="PS50238">
    <property type="entry name" value="RHOGAP"/>
    <property type="match status" value="1"/>
</dbReference>
<evidence type="ECO:0000313" key="3">
    <source>
        <dbReference type="Proteomes" id="UP000035680"/>
    </source>
</evidence>
<keyword evidence="3" id="KW-1185">Reference proteome</keyword>
<dbReference type="InterPro" id="IPR000198">
    <property type="entry name" value="RhoGAP_dom"/>
</dbReference>
<dbReference type="PANTHER" id="PTHR12783">
    <property type="entry name" value="RALA BINDING PROTEIN 1 RALBP1"/>
    <property type="match status" value="1"/>
</dbReference>
<dbReference type="Pfam" id="PF00620">
    <property type="entry name" value="RhoGAP"/>
    <property type="match status" value="1"/>
</dbReference>
<dbReference type="STRING" id="75913.A0A0K0F662"/>
<dbReference type="PANTHER" id="PTHR12783:SF5">
    <property type="entry name" value="RALA-BINDING PROTEIN 1"/>
    <property type="match status" value="1"/>
</dbReference>
<dbReference type="InterPro" id="IPR039767">
    <property type="entry name" value="RALBP1"/>
</dbReference>
<feature type="compositionally biased region" description="Basic and acidic residues" evidence="1">
    <location>
        <begin position="1"/>
        <end position="12"/>
    </location>
</feature>
<dbReference type="GO" id="GO:0007264">
    <property type="term" value="P:small GTPase-mediated signal transduction"/>
    <property type="evidence" value="ECO:0007669"/>
    <property type="project" value="InterPro"/>
</dbReference>
<dbReference type="GO" id="GO:0031267">
    <property type="term" value="F:small GTPase binding"/>
    <property type="evidence" value="ECO:0007669"/>
    <property type="project" value="InterPro"/>
</dbReference>
<feature type="domain" description="Rho-GAP" evidence="2">
    <location>
        <begin position="32"/>
        <end position="231"/>
    </location>
</feature>
<reference evidence="4" key="2">
    <citation type="submission" date="2015-08" db="UniProtKB">
        <authorList>
            <consortium name="WormBaseParasite"/>
        </authorList>
    </citation>
    <scope>IDENTIFICATION</scope>
</reference>
<evidence type="ECO:0000256" key="1">
    <source>
        <dbReference type="SAM" id="MobiDB-lite"/>
    </source>
</evidence>
<feature type="region of interest" description="Disordered" evidence="1">
    <location>
        <begin position="1"/>
        <end position="24"/>
    </location>
</feature>
<evidence type="ECO:0000259" key="2">
    <source>
        <dbReference type="PROSITE" id="PS50238"/>
    </source>
</evidence>
<dbReference type="WBParaSite" id="SVE_0430500.1">
    <property type="protein sequence ID" value="SVE_0430500.1"/>
    <property type="gene ID" value="SVE_0430500"/>
</dbReference>
<protein>
    <submittedName>
        <fullName evidence="4">RalA-binding protein 1 (inferred by orthology to a human protein)</fullName>
    </submittedName>
</protein>
<evidence type="ECO:0000313" key="4">
    <source>
        <dbReference type="WBParaSite" id="SVE_0430500.1"/>
    </source>
</evidence>
<dbReference type="SUPFAM" id="SSF48350">
    <property type="entry name" value="GTPase activation domain, GAP"/>
    <property type="match status" value="1"/>
</dbReference>
<organism evidence="3 4">
    <name type="scientific">Strongyloides venezuelensis</name>
    <name type="common">Threadworm</name>
    <dbReference type="NCBI Taxonomy" id="75913"/>
    <lineage>
        <taxon>Eukaryota</taxon>
        <taxon>Metazoa</taxon>
        <taxon>Ecdysozoa</taxon>
        <taxon>Nematoda</taxon>
        <taxon>Chromadorea</taxon>
        <taxon>Rhabditida</taxon>
        <taxon>Tylenchina</taxon>
        <taxon>Panagrolaimomorpha</taxon>
        <taxon>Strongyloidoidea</taxon>
        <taxon>Strongyloididae</taxon>
        <taxon>Strongyloides</taxon>
    </lineage>
</organism>
<dbReference type="GO" id="GO:0005096">
    <property type="term" value="F:GTPase activator activity"/>
    <property type="evidence" value="ECO:0007669"/>
    <property type="project" value="InterPro"/>
</dbReference>
<dbReference type="Gene3D" id="1.10.555.10">
    <property type="entry name" value="Rho GTPase activation protein"/>
    <property type="match status" value="1"/>
</dbReference>
<dbReference type="Proteomes" id="UP000035680">
    <property type="component" value="Unassembled WGS sequence"/>
</dbReference>
<name>A0A0K0F662_STRVS</name>
<proteinExistence type="predicted"/>
<dbReference type="AlphaFoldDB" id="A0A0K0F662"/>
<sequence>MLFGKKNKEKDHKKGKKILSNNTHRNKPVLGIPLREAVYSNKSHDGILVPVIVRLCIDYVNEYGLDSEGIYRISCPKTRLDELEKMANEYGWVHFDEANEAAGLLKRFLRQLPEHILTDQYLDEFDKISSLCECNFNYPCSCSTVKMLRDLLQKIPEENYYLLAYVFLHAQKVVMMSMINKMNVPALGVLLQAILNLSRNTVRIFLLNASDLLNTSSLKVDYLFEDVILKK</sequence>
<dbReference type="SMART" id="SM00324">
    <property type="entry name" value="RhoGAP"/>
    <property type="match status" value="1"/>
</dbReference>
<reference evidence="3" key="1">
    <citation type="submission" date="2014-07" db="EMBL/GenBank/DDBJ databases">
        <authorList>
            <person name="Martin A.A"/>
            <person name="De Silva N."/>
        </authorList>
    </citation>
    <scope>NUCLEOTIDE SEQUENCE</scope>
</reference>
<dbReference type="InterPro" id="IPR008936">
    <property type="entry name" value="Rho_GTPase_activation_prot"/>
</dbReference>
<accession>A0A0K0F662</accession>